<proteinExistence type="predicted"/>
<keyword evidence="1" id="KW-0175">Coiled coil</keyword>
<dbReference type="EMBL" id="CAJOBG010049373">
    <property type="protein sequence ID" value="CAF4473023.1"/>
    <property type="molecule type" value="Genomic_DNA"/>
</dbReference>
<accession>A0A820TXR1</accession>
<feature type="coiled-coil region" evidence="1">
    <location>
        <begin position="75"/>
        <end position="102"/>
    </location>
</feature>
<dbReference type="Proteomes" id="UP000663866">
    <property type="component" value="Unassembled WGS sequence"/>
</dbReference>
<keyword evidence="4" id="KW-1185">Reference proteome</keyword>
<dbReference type="Proteomes" id="UP000663856">
    <property type="component" value="Unassembled WGS sequence"/>
</dbReference>
<dbReference type="EMBL" id="CAJNRF010003758">
    <property type="protein sequence ID" value="CAF2053111.1"/>
    <property type="molecule type" value="Genomic_DNA"/>
</dbReference>
<gene>
    <name evidence="3" type="ORF">OVN521_LOCUS39138</name>
    <name evidence="2" type="ORF">WKI299_LOCUS10621</name>
</gene>
<evidence type="ECO:0000256" key="1">
    <source>
        <dbReference type="SAM" id="Coils"/>
    </source>
</evidence>
<evidence type="ECO:0000313" key="2">
    <source>
        <dbReference type="EMBL" id="CAF2053111.1"/>
    </source>
</evidence>
<protein>
    <submittedName>
        <fullName evidence="3">Uncharacterized protein</fullName>
    </submittedName>
</protein>
<dbReference type="AlphaFoldDB" id="A0A820TXR1"/>
<evidence type="ECO:0000313" key="3">
    <source>
        <dbReference type="EMBL" id="CAF4473023.1"/>
    </source>
</evidence>
<evidence type="ECO:0000313" key="4">
    <source>
        <dbReference type="Proteomes" id="UP000663866"/>
    </source>
</evidence>
<name>A0A820TXR1_9BILA</name>
<reference evidence="3" key="1">
    <citation type="submission" date="2021-02" db="EMBL/GenBank/DDBJ databases">
        <authorList>
            <person name="Nowell W R."/>
        </authorList>
    </citation>
    <scope>NUCLEOTIDE SEQUENCE</scope>
</reference>
<organism evidence="3 4">
    <name type="scientific">Rotaria magnacalcarata</name>
    <dbReference type="NCBI Taxonomy" id="392030"/>
    <lineage>
        <taxon>Eukaryota</taxon>
        <taxon>Metazoa</taxon>
        <taxon>Spiralia</taxon>
        <taxon>Gnathifera</taxon>
        <taxon>Rotifera</taxon>
        <taxon>Eurotatoria</taxon>
        <taxon>Bdelloidea</taxon>
        <taxon>Philodinida</taxon>
        <taxon>Philodinidae</taxon>
        <taxon>Rotaria</taxon>
    </lineage>
</organism>
<sequence>MQSQIAAKNSPNKQSGRQQIEMILSRCHQLHREKQQSEALIQSEQLSNVDQPLKQQIKRIVVEKHERDDFDRIMEEDLENQLNELELKHIEQKQQQNQYETLLKQMKRYGTMNRISYSLRVSHYNQMQKRSTTKNQCLNNIMRNLYFFIK</sequence>
<comment type="caution">
    <text evidence="3">The sequence shown here is derived from an EMBL/GenBank/DDBJ whole genome shotgun (WGS) entry which is preliminary data.</text>
</comment>